<proteinExistence type="predicted"/>
<feature type="region of interest" description="Disordered" evidence="1">
    <location>
        <begin position="258"/>
        <end position="287"/>
    </location>
</feature>
<feature type="region of interest" description="Disordered" evidence="1">
    <location>
        <begin position="349"/>
        <end position="374"/>
    </location>
</feature>
<keyword evidence="3" id="KW-1185">Reference proteome</keyword>
<organism evidence="2 3">
    <name type="scientific">Bos mutus</name>
    <name type="common">wild yak</name>
    <dbReference type="NCBI Taxonomy" id="72004"/>
    <lineage>
        <taxon>Eukaryota</taxon>
        <taxon>Metazoa</taxon>
        <taxon>Chordata</taxon>
        <taxon>Craniata</taxon>
        <taxon>Vertebrata</taxon>
        <taxon>Euteleostomi</taxon>
        <taxon>Mammalia</taxon>
        <taxon>Eutheria</taxon>
        <taxon>Laurasiatheria</taxon>
        <taxon>Artiodactyla</taxon>
        <taxon>Ruminantia</taxon>
        <taxon>Pecora</taxon>
        <taxon>Bovidae</taxon>
        <taxon>Bovinae</taxon>
        <taxon>Bos</taxon>
    </lineage>
</organism>
<protein>
    <submittedName>
        <fullName evidence="2">Uncharacterized protein</fullName>
    </submittedName>
</protein>
<reference evidence="2" key="1">
    <citation type="submission" date="2019-10" db="EMBL/GenBank/DDBJ databases">
        <title>The sequence and de novo assembly of the wild yak genome.</title>
        <authorList>
            <person name="Liu Y."/>
        </authorList>
    </citation>
    <scope>NUCLEOTIDE SEQUENCE [LARGE SCALE GENOMIC DNA]</scope>
    <source>
        <strain evidence="2">WY2019</strain>
    </source>
</reference>
<evidence type="ECO:0000313" key="3">
    <source>
        <dbReference type="Proteomes" id="UP000322234"/>
    </source>
</evidence>
<feature type="compositionally biased region" description="Polar residues" evidence="1">
    <location>
        <begin position="75"/>
        <end position="89"/>
    </location>
</feature>
<sequence length="398" mass="43305">MGQPLTRPPHQQTSGSSGPENQVPQVQWVLAREEEEAFSLLLAVVQHHLPPFHRAHHPVTSISGEGQASRRAKGNLTQPRFTQPATCCSSEGPGISKPHSREAQVCQQTRFQRHPISSALCALTPDTPFDTRLLIPSSPVFMGTTGHRSMARPDRMQEGVENAMPAGVPRRPHEDPVYTVLDPTSIQMLLDNTAFLWVPWSSLDKDHPSPPEALALLSLEDLDTRHPCSKSEGENALMQPLAGEQDAKSCGIGRDLSCRDPAAGPRKGSERAMRQHGGGSALAAESGRHQASHALLLQLREKRRELLQLLGGESGSRPACSQKPPSEEGQGKARALSASVSCRTGLWQKETSLQGSQSPREREHPGCPNGRLSWYPTLCNYRDVRTGDSQGTEPSFGV</sequence>
<gene>
    <name evidence="2" type="ORF">E5288_WYG012297</name>
</gene>
<feature type="compositionally biased region" description="Polar residues" evidence="1">
    <location>
        <begin position="349"/>
        <end position="358"/>
    </location>
</feature>
<feature type="region of interest" description="Disordered" evidence="1">
    <location>
        <begin position="1"/>
        <end position="23"/>
    </location>
</feature>
<evidence type="ECO:0000256" key="1">
    <source>
        <dbReference type="SAM" id="MobiDB-lite"/>
    </source>
</evidence>
<accession>A0A6B0RJG4</accession>
<dbReference type="AlphaFoldDB" id="A0A6B0RJG4"/>
<feature type="compositionally biased region" description="Polar residues" evidence="1">
    <location>
        <begin position="9"/>
        <end position="23"/>
    </location>
</feature>
<feature type="region of interest" description="Disordered" evidence="1">
    <location>
        <begin position="311"/>
        <end position="335"/>
    </location>
</feature>
<comment type="caution">
    <text evidence="2">The sequence shown here is derived from an EMBL/GenBank/DDBJ whole genome shotgun (WGS) entry which is preliminary data.</text>
</comment>
<dbReference type="EMBL" id="VBQZ03000050">
    <property type="protein sequence ID" value="MXQ88847.1"/>
    <property type="molecule type" value="Genomic_DNA"/>
</dbReference>
<feature type="region of interest" description="Disordered" evidence="1">
    <location>
        <begin position="56"/>
        <end position="102"/>
    </location>
</feature>
<name>A0A6B0RJG4_9CETA</name>
<dbReference type="Proteomes" id="UP000322234">
    <property type="component" value="Unassembled WGS sequence"/>
</dbReference>
<evidence type="ECO:0000313" key="2">
    <source>
        <dbReference type="EMBL" id="MXQ88847.1"/>
    </source>
</evidence>